<name>A0A8T0NQ09_PANVG</name>
<sequence length="175" mass="19221">MCEAPRLCCGAGDAAAADVDIDVVNTGGCRRIPARSSVLFLFPHTQASTSPVLATILKRCLHNDRESGKAGRSVVRVRGITNNAAAAFVSLLDPGNYHVLLRPCNLIHCSRRRSCRCRGAELVWTGWRPPAHQRRCRVGRPADEADPGLVDYMLRMSYYDSATKLAETSGIERER</sequence>
<accession>A0A8T0NQ09</accession>
<keyword evidence="2" id="KW-1185">Reference proteome</keyword>
<proteinExistence type="predicted"/>
<dbReference type="PROSITE" id="PS50896">
    <property type="entry name" value="LISH"/>
    <property type="match status" value="1"/>
</dbReference>
<evidence type="ECO:0000313" key="1">
    <source>
        <dbReference type="EMBL" id="KAG2549296.1"/>
    </source>
</evidence>
<protein>
    <submittedName>
        <fullName evidence="1">Uncharacterized protein</fullName>
    </submittedName>
</protein>
<reference evidence="1" key="1">
    <citation type="submission" date="2020-05" db="EMBL/GenBank/DDBJ databases">
        <title>WGS assembly of Panicum virgatum.</title>
        <authorList>
            <person name="Lovell J.T."/>
            <person name="Jenkins J."/>
            <person name="Shu S."/>
            <person name="Juenger T.E."/>
            <person name="Schmutz J."/>
        </authorList>
    </citation>
    <scope>NUCLEOTIDE SEQUENCE</scope>
    <source>
        <strain evidence="1">AP13</strain>
    </source>
</reference>
<gene>
    <name evidence="1" type="ORF">PVAP13_9KG262700</name>
</gene>
<dbReference type="EMBL" id="CM029053">
    <property type="protein sequence ID" value="KAG2549296.1"/>
    <property type="molecule type" value="Genomic_DNA"/>
</dbReference>
<dbReference type="Proteomes" id="UP000823388">
    <property type="component" value="Chromosome 9K"/>
</dbReference>
<comment type="caution">
    <text evidence="1">The sequence shown here is derived from an EMBL/GenBank/DDBJ whole genome shotgun (WGS) entry which is preliminary data.</text>
</comment>
<dbReference type="AlphaFoldDB" id="A0A8T0NQ09"/>
<dbReference type="InterPro" id="IPR006594">
    <property type="entry name" value="LisH"/>
</dbReference>
<evidence type="ECO:0000313" key="2">
    <source>
        <dbReference type="Proteomes" id="UP000823388"/>
    </source>
</evidence>
<organism evidence="1 2">
    <name type="scientific">Panicum virgatum</name>
    <name type="common">Blackwell switchgrass</name>
    <dbReference type="NCBI Taxonomy" id="38727"/>
    <lineage>
        <taxon>Eukaryota</taxon>
        <taxon>Viridiplantae</taxon>
        <taxon>Streptophyta</taxon>
        <taxon>Embryophyta</taxon>
        <taxon>Tracheophyta</taxon>
        <taxon>Spermatophyta</taxon>
        <taxon>Magnoliopsida</taxon>
        <taxon>Liliopsida</taxon>
        <taxon>Poales</taxon>
        <taxon>Poaceae</taxon>
        <taxon>PACMAD clade</taxon>
        <taxon>Panicoideae</taxon>
        <taxon>Panicodae</taxon>
        <taxon>Paniceae</taxon>
        <taxon>Panicinae</taxon>
        <taxon>Panicum</taxon>
        <taxon>Panicum sect. Hiantes</taxon>
    </lineage>
</organism>